<sequence>MWYLLLALVLLLVLLLDGLDLGVGVLTLFVNQEEQRGTMLASVSTIWHANQTWLVVLGALLFGAFPVVYGLALSTLYLPVALMLLGFILRGVSAEYYDQADNQRLWGLAFGLGSLSATVALGLGLGALLAGLPLDGGRVSGGSWAWLSPFSVAATLGLLGSFVLSGAAWLVLKTGGPVREKALRAVRASAFFLLIAAPALIIWSCGMHPFLTAKWLAWPGLLVSSLPLALAGVCFAGLVVSLARGWDPGCFWLALLTNLLLLAALAGSIYPVVVPPGLTIFQAAAADINLEFMLVGVGIMLPLMLAYNAYQYWVFRGKVDQG</sequence>
<feature type="transmembrane region" description="Helical" evidence="7">
    <location>
        <begin position="184"/>
        <end position="203"/>
    </location>
</feature>
<evidence type="ECO:0000256" key="5">
    <source>
        <dbReference type="ARBA" id="ARBA00022989"/>
    </source>
</evidence>
<keyword evidence="9" id="KW-1185">Reference proteome</keyword>
<feature type="transmembrane region" description="Helical" evidence="7">
    <location>
        <begin position="215"/>
        <end position="243"/>
    </location>
</feature>
<feature type="transmembrane region" description="Helical" evidence="7">
    <location>
        <begin position="105"/>
        <end position="130"/>
    </location>
</feature>
<dbReference type="GO" id="GO:0019646">
    <property type="term" value="P:aerobic electron transport chain"/>
    <property type="evidence" value="ECO:0007669"/>
    <property type="project" value="TreeGrafter"/>
</dbReference>
<proteinExistence type="inferred from homology"/>
<dbReference type="PANTHER" id="PTHR43141">
    <property type="entry name" value="CYTOCHROME BD2 SUBUNIT II"/>
    <property type="match status" value="1"/>
</dbReference>
<comment type="subcellular location">
    <subcellularLocation>
        <location evidence="1">Cell membrane</location>
        <topology evidence="1">Multi-pass membrane protein</topology>
    </subcellularLocation>
</comment>
<dbReference type="GO" id="GO:0070069">
    <property type="term" value="C:cytochrome complex"/>
    <property type="evidence" value="ECO:0007669"/>
    <property type="project" value="TreeGrafter"/>
</dbReference>
<dbReference type="KEGG" id="dmp:FAK_30330"/>
<dbReference type="AlphaFoldDB" id="A0AAU9EHM0"/>
<keyword evidence="6 7" id="KW-0472">Membrane</keyword>
<keyword evidence="4 7" id="KW-0812">Transmembrane</keyword>
<dbReference type="Proteomes" id="UP001366166">
    <property type="component" value="Chromosome"/>
</dbReference>
<dbReference type="Pfam" id="PF02322">
    <property type="entry name" value="Cyt_bd_oxida_II"/>
    <property type="match status" value="1"/>
</dbReference>
<evidence type="ECO:0000256" key="1">
    <source>
        <dbReference type="ARBA" id="ARBA00004651"/>
    </source>
</evidence>
<dbReference type="EMBL" id="AP028679">
    <property type="protein sequence ID" value="BEQ15967.1"/>
    <property type="molecule type" value="Genomic_DNA"/>
</dbReference>
<gene>
    <name evidence="8" type="ORF">FAK_30330</name>
</gene>
<feature type="transmembrane region" description="Helical" evidence="7">
    <location>
        <begin position="250"/>
        <end position="272"/>
    </location>
</feature>
<accession>A0AAU9EHM0</accession>
<organism evidence="8 9">
    <name type="scientific">Desulfoferula mesophila</name>
    <dbReference type="NCBI Taxonomy" id="3058419"/>
    <lineage>
        <taxon>Bacteria</taxon>
        <taxon>Pseudomonadati</taxon>
        <taxon>Thermodesulfobacteriota</taxon>
        <taxon>Desulfarculia</taxon>
        <taxon>Desulfarculales</taxon>
        <taxon>Desulfarculaceae</taxon>
        <taxon>Desulfoferula</taxon>
    </lineage>
</organism>
<evidence type="ECO:0000256" key="4">
    <source>
        <dbReference type="ARBA" id="ARBA00022692"/>
    </source>
</evidence>
<dbReference type="PANTHER" id="PTHR43141:SF4">
    <property type="entry name" value="CYTOCHROME BD2 SUBUNIT II"/>
    <property type="match status" value="1"/>
</dbReference>
<evidence type="ECO:0000313" key="9">
    <source>
        <dbReference type="Proteomes" id="UP001366166"/>
    </source>
</evidence>
<reference evidence="9" key="1">
    <citation type="journal article" date="2023" name="Arch. Microbiol.">
        <title>Desulfoferula mesophilus gen. nov. sp. nov., a mesophilic sulfate-reducing bacterium isolated from a brackish lake sediment.</title>
        <authorList>
            <person name="Watanabe T."/>
            <person name="Yabe T."/>
            <person name="Tsuji J.M."/>
            <person name="Fukui M."/>
        </authorList>
    </citation>
    <scope>NUCLEOTIDE SEQUENCE [LARGE SCALE GENOMIC DNA]</scope>
    <source>
        <strain evidence="9">12FAK</strain>
    </source>
</reference>
<evidence type="ECO:0000313" key="8">
    <source>
        <dbReference type="EMBL" id="BEQ15967.1"/>
    </source>
</evidence>
<evidence type="ECO:0000256" key="3">
    <source>
        <dbReference type="ARBA" id="ARBA00022475"/>
    </source>
</evidence>
<name>A0AAU9EHM0_9BACT</name>
<evidence type="ECO:0000256" key="7">
    <source>
        <dbReference type="SAM" id="Phobius"/>
    </source>
</evidence>
<feature type="transmembrane region" description="Helical" evidence="7">
    <location>
        <begin position="292"/>
        <end position="310"/>
    </location>
</feature>
<keyword evidence="5 7" id="KW-1133">Transmembrane helix</keyword>
<dbReference type="GO" id="GO:0016682">
    <property type="term" value="F:oxidoreductase activity, acting on diphenols and related substances as donors, oxygen as acceptor"/>
    <property type="evidence" value="ECO:0007669"/>
    <property type="project" value="TreeGrafter"/>
</dbReference>
<comment type="similarity">
    <text evidence="2">Belongs to the cytochrome ubiquinol oxidase subunit 2 family.</text>
</comment>
<dbReference type="GO" id="GO:0005886">
    <property type="term" value="C:plasma membrane"/>
    <property type="evidence" value="ECO:0007669"/>
    <property type="project" value="UniProtKB-SubCell"/>
</dbReference>
<keyword evidence="3" id="KW-1003">Cell membrane</keyword>
<protein>
    <submittedName>
        <fullName evidence="8">Ubiquinol oxidase subunit II, cyanide insensitive</fullName>
    </submittedName>
</protein>
<dbReference type="NCBIfam" id="TIGR00203">
    <property type="entry name" value="cydB"/>
    <property type="match status" value="1"/>
</dbReference>
<feature type="transmembrane region" description="Helical" evidence="7">
    <location>
        <begin position="52"/>
        <end position="85"/>
    </location>
</feature>
<feature type="transmembrane region" description="Helical" evidence="7">
    <location>
        <begin position="150"/>
        <end position="172"/>
    </location>
</feature>
<evidence type="ECO:0000256" key="6">
    <source>
        <dbReference type="ARBA" id="ARBA00023136"/>
    </source>
</evidence>
<dbReference type="InterPro" id="IPR003317">
    <property type="entry name" value="Cyt-d_oxidase_su2"/>
</dbReference>
<dbReference type="GO" id="GO:0009055">
    <property type="term" value="F:electron transfer activity"/>
    <property type="evidence" value="ECO:0007669"/>
    <property type="project" value="TreeGrafter"/>
</dbReference>
<evidence type="ECO:0000256" key="2">
    <source>
        <dbReference type="ARBA" id="ARBA00007543"/>
    </source>
</evidence>